<dbReference type="Proteomes" id="UP001060085">
    <property type="component" value="Linkage Group LG01"/>
</dbReference>
<reference evidence="2" key="1">
    <citation type="journal article" date="2023" name="Nat. Plants">
        <title>Single-cell RNA sequencing provides a high-resolution roadmap for understanding the multicellular compartmentation of specialized metabolism.</title>
        <authorList>
            <person name="Sun S."/>
            <person name="Shen X."/>
            <person name="Li Y."/>
            <person name="Li Y."/>
            <person name="Wang S."/>
            <person name="Li R."/>
            <person name="Zhang H."/>
            <person name="Shen G."/>
            <person name="Guo B."/>
            <person name="Wei J."/>
            <person name="Xu J."/>
            <person name="St-Pierre B."/>
            <person name="Chen S."/>
            <person name="Sun C."/>
        </authorList>
    </citation>
    <scope>NUCLEOTIDE SEQUENCE [LARGE SCALE GENOMIC DNA]</scope>
</reference>
<gene>
    <name evidence="1" type="ORF">M9H77_00782</name>
</gene>
<evidence type="ECO:0000313" key="1">
    <source>
        <dbReference type="EMBL" id="KAI5679555.1"/>
    </source>
</evidence>
<keyword evidence="2" id="KW-1185">Reference proteome</keyword>
<name>A0ACC0C3U6_CATRO</name>
<proteinExistence type="predicted"/>
<accession>A0ACC0C3U6</accession>
<organism evidence="1 2">
    <name type="scientific">Catharanthus roseus</name>
    <name type="common">Madagascar periwinkle</name>
    <name type="synonym">Vinca rosea</name>
    <dbReference type="NCBI Taxonomy" id="4058"/>
    <lineage>
        <taxon>Eukaryota</taxon>
        <taxon>Viridiplantae</taxon>
        <taxon>Streptophyta</taxon>
        <taxon>Embryophyta</taxon>
        <taxon>Tracheophyta</taxon>
        <taxon>Spermatophyta</taxon>
        <taxon>Magnoliopsida</taxon>
        <taxon>eudicotyledons</taxon>
        <taxon>Gunneridae</taxon>
        <taxon>Pentapetalae</taxon>
        <taxon>asterids</taxon>
        <taxon>lamiids</taxon>
        <taxon>Gentianales</taxon>
        <taxon>Apocynaceae</taxon>
        <taxon>Rauvolfioideae</taxon>
        <taxon>Vinceae</taxon>
        <taxon>Catharanthinae</taxon>
        <taxon>Catharanthus</taxon>
    </lineage>
</organism>
<comment type="caution">
    <text evidence="1">The sequence shown here is derived from an EMBL/GenBank/DDBJ whole genome shotgun (WGS) entry which is preliminary data.</text>
</comment>
<evidence type="ECO:0000313" key="2">
    <source>
        <dbReference type="Proteomes" id="UP001060085"/>
    </source>
</evidence>
<protein>
    <submittedName>
        <fullName evidence="1">Uncharacterized protein</fullName>
    </submittedName>
</protein>
<dbReference type="EMBL" id="CM044701">
    <property type="protein sequence ID" value="KAI5679555.1"/>
    <property type="molecule type" value="Genomic_DNA"/>
</dbReference>
<sequence>MDYHYITTVKAAVALLLLICVRLSSPESDGVKDHPPPPPEDHPKRIPDPTIIDTAKTLFSLPNTRLSLIRAAASNYWLKLNHLFFNKHGSGSDGDSLSPTAPTLDFRERRRGDDDDDGGELGAGEKVKEAMVKSLDKSKAAMEDTARSAAKLAGDAAENAAHKVKATLSSSKPISAESEDEL</sequence>